<dbReference type="EMBL" id="JACEIK010018761">
    <property type="protein sequence ID" value="MCE5166029.1"/>
    <property type="molecule type" value="Genomic_DNA"/>
</dbReference>
<evidence type="ECO:0000313" key="2">
    <source>
        <dbReference type="Proteomes" id="UP000823775"/>
    </source>
</evidence>
<keyword evidence="2" id="KW-1185">Reference proteome</keyword>
<name>A0ABS8Y7F5_DATST</name>
<organism evidence="1 2">
    <name type="scientific">Datura stramonium</name>
    <name type="common">Jimsonweed</name>
    <name type="synonym">Common thornapple</name>
    <dbReference type="NCBI Taxonomy" id="4076"/>
    <lineage>
        <taxon>Eukaryota</taxon>
        <taxon>Viridiplantae</taxon>
        <taxon>Streptophyta</taxon>
        <taxon>Embryophyta</taxon>
        <taxon>Tracheophyta</taxon>
        <taxon>Spermatophyta</taxon>
        <taxon>Magnoliopsida</taxon>
        <taxon>eudicotyledons</taxon>
        <taxon>Gunneridae</taxon>
        <taxon>Pentapetalae</taxon>
        <taxon>asterids</taxon>
        <taxon>lamiids</taxon>
        <taxon>Solanales</taxon>
        <taxon>Solanaceae</taxon>
        <taxon>Solanoideae</taxon>
        <taxon>Datureae</taxon>
        <taxon>Datura</taxon>
    </lineage>
</organism>
<sequence length="209" mass="24629">MKNNLKKENVYIEEQSNDMYEDENGVISNRKYELSWVKKETIGDLQKRKYIRQIITPGTIKWCLPKKKRKFGTMPRLQTDVSNLQHNPDQNPKSAKSFHFQLVTYSIFAEKRVQFNNYIAHNFKFNPKYLSIDNPFNNQFLFVQTILVGLQQHETIFEMPGSQGLHEPIIGNVRIIGLARHLIVDIIIFKVITTWILIRPMEQHIQVAE</sequence>
<gene>
    <name evidence="1" type="ORF">HAX54_014174</name>
</gene>
<comment type="caution">
    <text evidence="1">The sequence shown here is derived from an EMBL/GenBank/DDBJ whole genome shotgun (WGS) entry which is preliminary data.</text>
</comment>
<accession>A0ABS8Y7F5</accession>
<dbReference type="Proteomes" id="UP000823775">
    <property type="component" value="Unassembled WGS sequence"/>
</dbReference>
<evidence type="ECO:0000313" key="1">
    <source>
        <dbReference type="EMBL" id="MCE5166029.1"/>
    </source>
</evidence>
<proteinExistence type="predicted"/>
<reference evidence="1 2" key="1">
    <citation type="journal article" date="2021" name="BMC Genomics">
        <title>Datura genome reveals duplications of psychoactive alkaloid biosynthetic genes and high mutation rate following tissue culture.</title>
        <authorList>
            <person name="Rajewski A."/>
            <person name="Carter-House D."/>
            <person name="Stajich J."/>
            <person name="Litt A."/>
        </authorList>
    </citation>
    <scope>NUCLEOTIDE SEQUENCE [LARGE SCALE GENOMIC DNA]</scope>
    <source>
        <strain evidence="1">AR-01</strain>
    </source>
</reference>
<protein>
    <submittedName>
        <fullName evidence="1">Uncharacterized protein</fullName>
    </submittedName>
</protein>